<protein>
    <submittedName>
        <fullName evidence="1">Uncharacterized protein</fullName>
    </submittedName>
</protein>
<evidence type="ECO:0000313" key="2">
    <source>
        <dbReference type="Proteomes" id="UP000190105"/>
    </source>
</evidence>
<dbReference type="InterPro" id="IPR010838">
    <property type="entry name" value="DUF1444"/>
</dbReference>
<dbReference type="RefSeq" id="WP_179122298.1">
    <property type="nucleotide sequence ID" value="NZ_FUYH01000023.1"/>
</dbReference>
<keyword evidence="2" id="KW-1185">Reference proteome</keyword>
<sequence>MKYEEFTNKIIKDLKSLFDEVRIDNEDRIYIAKGVTNVSVPIKPMYQEYLLYGYTKNLKNYLKIINNILDTYKFKLDLSNVFPLIKQKTNDNNISRNFVEKDLFCDLKIMYVSDLGEVFRFVLKEDLKNANINLNELEEKSMINLNKMANILSRLDNSLEIYSLRFTTDFAATLFLSKHIQKQIKQKVGDDIVFCMPSASALFCARYRESTFSIYKNILQNLMTIDTDINKISNHIYRRDCNGNYSIVV</sequence>
<dbReference type="Pfam" id="PF07285">
    <property type="entry name" value="DUF1444"/>
    <property type="match status" value="1"/>
</dbReference>
<evidence type="ECO:0000313" key="1">
    <source>
        <dbReference type="EMBL" id="SKA96944.1"/>
    </source>
</evidence>
<dbReference type="EMBL" id="FUYH01000023">
    <property type="protein sequence ID" value="SKA96944.1"/>
    <property type="molecule type" value="Genomic_DNA"/>
</dbReference>
<dbReference type="Proteomes" id="UP000190105">
    <property type="component" value="Unassembled WGS sequence"/>
</dbReference>
<gene>
    <name evidence="1" type="ORF">SAMN05443428_12318</name>
</gene>
<reference evidence="2" key="1">
    <citation type="submission" date="2017-02" db="EMBL/GenBank/DDBJ databases">
        <authorList>
            <person name="Varghese N."/>
            <person name="Submissions S."/>
        </authorList>
    </citation>
    <scope>NUCLEOTIDE SEQUENCE [LARGE SCALE GENOMIC DNA]</scope>
    <source>
        <strain evidence="2">USBA 833</strain>
    </source>
</reference>
<name>A0A1T4Y543_9CLOT</name>
<organism evidence="1 2">
    <name type="scientific">Caloramator quimbayensis</name>
    <dbReference type="NCBI Taxonomy" id="1147123"/>
    <lineage>
        <taxon>Bacteria</taxon>
        <taxon>Bacillati</taxon>
        <taxon>Bacillota</taxon>
        <taxon>Clostridia</taxon>
        <taxon>Eubacteriales</taxon>
        <taxon>Clostridiaceae</taxon>
        <taxon>Caloramator</taxon>
    </lineage>
</organism>
<proteinExistence type="predicted"/>
<dbReference type="AlphaFoldDB" id="A0A1T4Y543"/>
<accession>A0A1T4Y543</accession>